<feature type="compositionally biased region" description="Low complexity" evidence="2">
    <location>
        <begin position="188"/>
        <end position="199"/>
    </location>
</feature>
<feature type="coiled-coil region" evidence="1">
    <location>
        <begin position="645"/>
        <end position="672"/>
    </location>
</feature>
<feature type="region of interest" description="Disordered" evidence="2">
    <location>
        <begin position="1"/>
        <end position="231"/>
    </location>
</feature>
<dbReference type="EMBL" id="ATLV01013120">
    <property type="status" value="NOT_ANNOTATED_CDS"/>
    <property type="molecule type" value="Genomic_DNA"/>
</dbReference>
<dbReference type="PANTHER" id="PTHR38563">
    <property type="entry name" value="FL(2)D-ASSOCIATED COMPLEX COMPONENT"/>
    <property type="match status" value="1"/>
</dbReference>
<feature type="compositionally biased region" description="Gly residues" evidence="2">
    <location>
        <begin position="102"/>
        <end position="117"/>
    </location>
</feature>
<dbReference type="STRING" id="74873.A0A084VH04"/>
<dbReference type="InterPro" id="IPR040427">
    <property type="entry name" value="Flacc"/>
</dbReference>
<feature type="region of interest" description="Disordered" evidence="2">
    <location>
        <begin position="483"/>
        <end position="502"/>
    </location>
</feature>
<feature type="compositionally biased region" description="Gly residues" evidence="2">
    <location>
        <begin position="42"/>
        <end position="75"/>
    </location>
</feature>
<feature type="compositionally biased region" description="Basic and acidic residues" evidence="2">
    <location>
        <begin position="1"/>
        <end position="22"/>
    </location>
</feature>
<feature type="compositionally biased region" description="Basic and acidic residues" evidence="2">
    <location>
        <begin position="213"/>
        <end position="223"/>
    </location>
</feature>
<reference evidence="4" key="2">
    <citation type="submission" date="2020-05" db="UniProtKB">
        <authorList>
            <consortium name="EnsemblMetazoa"/>
        </authorList>
    </citation>
    <scope>IDENTIFICATION</scope>
</reference>
<feature type="compositionally biased region" description="Basic and acidic residues" evidence="2">
    <location>
        <begin position="733"/>
        <end position="746"/>
    </location>
</feature>
<organism evidence="3">
    <name type="scientific">Anopheles sinensis</name>
    <name type="common">Mosquito</name>
    <dbReference type="NCBI Taxonomy" id="74873"/>
    <lineage>
        <taxon>Eukaryota</taxon>
        <taxon>Metazoa</taxon>
        <taxon>Ecdysozoa</taxon>
        <taxon>Arthropoda</taxon>
        <taxon>Hexapoda</taxon>
        <taxon>Insecta</taxon>
        <taxon>Pterygota</taxon>
        <taxon>Neoptera</taxon>
        <taxon>Endopterygota</taxon>
        <taxon>Diptera</taxon>
        <taxon>Nematocera</taxon>
        <taxon>Culicoidea</taxon>
        <taxon>Culicidae</taxon>
        <taxon>Anophelinae</taxon>
        <taxon>Anopheles</taxon>
    </lineage>
</organism>
<dbReference type="VEuPathDB" id="VectorBase:ASIC004464"/>
<evidence type="ECO:0000313" key="5">
    <source>
        <dbReference type="Proteomes" id="UP000030765"/>
    </source>
</evidence>
<dbReference type="AlphaFoldDB" id="A0A084VH04"/>
<dbReference type="GO" id="GO:0016556">
    <property type="term" value="P:mRNA modification"/>
    <property type="evidence" value="ECO:0007669"/>
    <property type="project" value="InterPro"/>
</dbReference>
<keyword evidence="1" id="KW-0175">Coiled coil</keyword>
<feature type="compositionally biased region" description="Basic residues" evidence="2">
    <location>
        <begin position="23"/>
        <end position="40"/>
    </location>
</feature>
<name>A0A084VH04_ANOSI</name>
<feature type="compositionally biased region" description="Polar residues" evidence="2">
    <location>
        <begin position="79"/>
        <end position="94"/>
    </location>
</feature>
<feature type="compositionally biased region" description="Polar residues" evidence="2">
    <location>
        <begin position="200"/>
        <end position="212"/>
    </location>
</feature>
<feature type="region of interest" description="Disordered" evidence="2">
    <location>
        <begin position="247"/>
        <end position="299"/>
    </location>
</feature>
<proteinExistence type="predicted"/>
<sequence length="930" mass="97677">MGPKGDHERDFMPHQRPNERPMFRRHHHQGPYHGHPRKPHLGAGGGGGGGGGGAGGGGGSNGNGPPGHGVGGQGGMSRFQPNNKYSLNRTQANLQAAERNAPGGGGGGGGGTGGLGNHGHTPQSHRQTPPVSGGSVGMQPPPGAGGHHHGHSPAHNSGAGNPGMQQQQQGARHEPHPHTDTHQHHHQQQQQFVPHQQQPSGTVSSAPAQTQQTRDRSAYDEGTLKQQQSPAAATAAVTMTATAAATTATAGAGNDQATVQRRPTSLDAPASPTPETNDSFTATPAVGVPPASSPSTLVTSSPLADAAASAASLAPVASLTSMDSMEVDNLSEISDDADEILMREEEEIGWKEWKPVEPPPPVVAGRMIGGDGANAGGPGSPKPFYDMADASTVVPPPEHQHGCVQKHQQQQDEQRRVPFLSKARYKSYEDAIVGGSRHLSDDPSELGTNQLCESLSTGSISLLGQEPELDQSATVVSSGSSASAQANAYGPEGDGGSNTIAPEADVGVAGTVPPAAVAALAGDVLVGTADAPQEGYGEPEQPQVGRDAGKLHANKELKEEMDLDFEEISDGELEAEENRGKVGLGDPLGVDWGSLTKEVLHPLKHPGHRQHTHQFPVSARNRWKAHHILLDIGISVRLAGASYAHRVLSEAKERLREELEEFRSVAAAARTELYHRAATEEKAPNQKAEPDSREDSNGRGKMTEEETDGGGYEALNTAGLLNGGADGGAGVKVEQHPVRIKTESPEHPGPAEQGQSPPEPLKTDAKVEPQHQQQQQHLTADAASISSLVSNIERDVDEMDRILHPVAAVHVARRERARLRRNLILASEPVAGQQRQCGRALSARKDLQIRRQLCGYPPITMATMTACAAGAATGFLHQELLADAPLGRGGGTARPELREEIRQMYLKMVAEERQTQQLLGISATLPAILN</sequence>
<reference evidence="3 5" key="1">
    <citation type="journal article" date="2014" name="BMC Genomics">
        <title>Genome sequence of Anopheles sinensis provides insight into genetics basis of mosquito competence for malaria parasites.</title>
        <authorList>
            <person name="Zhou D."/>
            <person name="Zhang D."/>
            <person name="Ding G."/>
            <person name="Shi L."/>
            <person name="Hou Q."/>
            <person name="Ye Y."/>
            <person name="Xu Y."/>
            <person name="Zhou H."/>
            <person name="Xiong C."/>
            <person name="Li S."/>
            <person name="Yu J."/>
            <person name="Hong S."/>
            <person name="Yu X."/>
            <person name="Zou P."/>
            <person name="Chen C."/>
            <person name="Chang X."/>
            <person name="Wang W."/>
            <person name="Lv Y."/>
            <person name="Sun Y."/>
            <person name="Ma L."/>
            <person name="Shen B."/>
            <person name="Zhu C."/>
        </authorList>
    </citation>
    <scope>NUCLEOTIDE SEQUENCE [LARGE SCALE GENOMIC DNA]</scope>
</reference>
<protein>
    <submittedName>
        <fullName evidence="3 4">Uncharacterized protein</fullName>
    </submittedName>
</protein>
<feature type="compositionally biased region" description="Basic and acidic residues" evidence="2">
    <location>
        <begin position="676"/>
        <end position="704"/>
    </location>
</feature>
<dbReference type="VEuPathDB" id="VectorBase:ASIS021162"/>
<accession>A0A084VH04</accession>
<dbReference type="GO" id="GO:0036396">
    <property type="term" value="C:RNA N6-methyladenosine methyltransferase complex"/>
    <property type="evidence" value="ECO:0007669"/>
    <property type="project" value="InterPro"/>
</dbReference>
<feature type="region of interest" description="Disordered" evidence="2">
    <location>
        <begin position="676"/>
        <end position="782"/>
    </location>
</feature>
<feature type="compositionally biased region" description="Low complexity" evidence="2">
    <location>
        <begin position="281"/>
        <end position="299"/>
    </location>
</feature>
<evidence type="ECO:0000256" key="2">
    <source>
        <dbReference type="SAM" id="MobiDB-lite"/>
    </source>
</evidence>
<gene>
    <name evidence="3" type="ORF">ZHAS_00004464</name>
</gene>
<dbReference type="EnsemblMetazoa" id="ASIC004464-RA">
    <property type="protein sequence ID" value="ASIC004464-PA"/>
    <property type="gene ID" value="ASIC004464"/>
</dbReference>
<dbReference type="Proteomes" id="UP000030765">
    <property type="component" value="Unassembled WGS sequence"/>
</dbReference>
<feature type="compositionally biased region" description="Polar residues" evidence="2">
    <location>
        <begin position="120"/>
        <end position="130"/>
    </location>
</feature>
<feature type="compositionally biased region" description="Basic and acidic residues" evidence="2">
    <location>
        <begin position="171"/>
        <end position="182"/>
    </location>
</feature>
<evidence type="ECO:0000256" key="1">
    <source>
        <dbReference type="SAM" id="Coils"/>
    </source>
</evidence>
<keyword evidence="5" id="KW-1185">Reference proteome</keyword>
<evidence type="ECO:0000313" key="4">
    <source>
        <dbReference type="EnsemblMetazoa" id="ASIC004464-PA"/>
    </source>
</evidence>
<dbReference type="OrthoDB" id="6022762at2759"/>
<dbReference type="PANTHER" id="PTHR38563:SF1">
    <property type="entry name" value="FL(2)D-ASSOCIATED COMPLEX COMPONENT"/>
    <property type="match status" value="1"/>
</dbReference>
<dbReference type="EMBL" id="KE524840">
    <property type="protein sequence ID" value="KFB37248.1"/>
    <property type="molecule type" value="Genomic_DNA"/>
</dbReference>
<feature type="compositionally biased region" description="Gly residues" evidence="2">
    <location>
        <begin position="721"/>
        <end position="730"/>
    </location>
</feature>
<evidence type="ECO:0000313" key="3">
    <source>
        <dbReference type="EMBL" id="KFB37248.1"/>
    </source>
</evidence>